<comment type="cofactor">
    <cofactor evidence="1">
        <name>pyridoxal 5'-phosphate</name>
        <dbReference type="ChEBI" id="CHEBI:597326"/>
    </cofactor>
</comment>
<evidence type="ECO:0000256" key="9">
    <source>
        <dbReference type="PIRSR" id="PIRSR006468-1"/>
    </source>
</evidence>
<dbReference type="EC" id="2.6.1.42" evidence="3"/>
<dbReference type="PANTHER" id="PTHR11825:SF44">
    <property type="entry name" value="BRANCHED-CHAIN-AMINO-ACID AMINOTRANSFERASE"/>
    <property type="match status" value="1"/>
</dbReference>
<dbReference type="Gene3D" id="3.30.470.10">
    <property type="match status" value="1"/>
</dbReference>
<organism evidence="10 11">
    <name type="scientific">Dimorphilus gyrociliatus</name>
    <dbReference type="NCBI Taxonomy" id="2664684"/>
    <lineage>
        <taxon>Eukaryota</taxon>
        <taxon>Metazoa</taxon>
        <taxon>Spiralia</taxon>
        <taxon>Lophotrochozoa</taxon>
        <taxon>Annelida</taxon>
        <taxon>Polychaeta</taxon>
        <taxon>Polychaeta incertae sedis</taxon>
        <taxon>Dinophilidae</taxon>
        <taxon>Dimorphilus</taxon>
    </lineage>
</organism>
<keyword evidence="8" id="KW-0100">Branched-chain amino acid biosynthesis</keyword>
<evidence type="ECO:0000313" key="11">
    <source>
        <dbReference type="Proteomes" id="UP000549394"/>
    </source>
</evidence>
<feature type="modified residue" description="N6-(pyridoxal phosphate)lysine" evidence="9">
    <location>
        <position position="219"/>
    </location>
</feature>
<sequence>MKFLAGLRHLSRSTRSFSGVSSFRASELEIEITKNPLPKPDPNNLVFGHQFSDHMLEIDWSKNNGWGTPKINPLRNFSMHPAAKVFHYAVELFEGLKAYRGEDNIIRLFRPDKNMARMKATAVRSHLPDFEGQELIECIKRLISVDKEWVPHSTSSTLYIRPTLMGTDNHLGVSPPTEAKLFVITGPVGPYYPTGFKPISLLADPNFVRAWEGGCGSFKMGCNYAPTILLQSEAAKKHNCQQILWLYGKEEQLTEVGTMNIFMMWKNEEGGNNLSKIKKYLDIITLWPIIK</sequence>
<dbReference type="GO" id="GO:0009099">
    <property type="term" value="P:L-valine biosynthetic process"/>
    <property type="evidence" value="ECO:0007669"/>
    <property type="project" value="TreeGrafter"/>
</dbReference>
<protein>
    <recommendedName>
        <fullName evidence="3">branched-chain-amino-acid transaminase</fullName>
        <ecNumber evidence="3">2.6.1.42</ecNumber>
    </recommendedName>
</protein>
<reference evidence="10 11" key="1">
    <citation type="submission" date="2020-08" db="EMBL/GenBank/DDBJ databases">
        <authorList>
            <person name="Hejnol A."/>
        </authorList>
    </citation>
    <scope>NUCLEOTIDE SEQUENCE [LARGE SCALE GENOMIC DNA]</scope>
</reference>
<evidence type="ECO:0000256" key="5">
    <source>
        <dbReference type="ARBA" id="ARBA00022605"/>
    </source>
</evidence>
<dbReference type="GO" id="GO:0005739">
    <property type="term" value="C:mitochondrion"/>
    <property type="evidence" value="ECO:0007669"/>
    <property type="project" value="TreeGrafter"/>
</dbReference>
<dbReference type="Pfam" id="PF01063">
    <property type="entry name" value="Aminotran_4"/>
    <property type="match status" value="1"/>
</dbReference>
<keyword evidence="4" id="KW-0032">Aminotransferase</keyword>
<name>A0A7I8W1L7_9ANNE</name>
<dbReference type="GO" id="GO:0009098">
    <property type="term" value="P:L-leucine biosynthetic process"/>
    <property type="evidence" value="ECO:0007669"/>
    <property type="project" value="TreeGrafter"/>
</dbReference>
<dbReference type="OrthoDB" id="1732691at2759"/>
<evidence type="ECO:0000256" key="2">
    <source>
        <dbReference type="ARBA" id="ARBA00009320"/>
    </source>
</evidence>
<dbReference type="InterPro" id="IPR005786">
    <property type="entry name" value="B_amino_transII"/>
</dbReference>
<evidence type="ECO:0000256" key="8">
    <source>
        <dbReference type="ARBA" id="ARBA00023304"/>
    </source>
</evidence>
<dbReference type="EMBL" id="CAJFCJ010000016">
    <property type="protein sequence ID" value="CAD5122078.1"/>
    <property type="molecule type" value="Genomic_DNA"/>
</dbReference>
<dbReference type="SUPFAM" id="SSF56752">
    <property type="entry name" value="D-aminoacid aminotransferase-like PLP-dependent enzymes"/>
    <property type="match status" value="1"/>
</dbReference>
<keyword evidence="6" id="KW-0808">Transferase</keyword>
<proteinExistence type="inferred from homology"/>
<accession>A0A7I8W1L7</accession>
<evidence type="ECO:0000313" key="10">
    <source>
        <dbReference type="EMBL" id="CAD5122078.1"/>
    </source>
</evidence>
<keyword evidence="11" id="KW-1185">Reference proteome</keyword>
<dbReference type="InterPro" id="IPR036038">
    <property type="entry name" value="Aminotransferase-like"/>
</dbReference>
<dbReference type="InterPro" id="IPR001544">
    <property type="entry name" value="Aminotrans_IV"/>
</dbReference>
<keyword evidence="7" id="KW-0663">Pyridoxal phosphate</keyword>
<dbReference type="GO" id="GO:0004084">
    <property type="term" value="F:branched-chain-amino-acid transaminase activity"/>
    <property type="evidence" value="ECO:0007669"/>
    <property type="project" value="UniProtKB-EC"/>
</dbReference>
<evidence type="ECO:0000256" key="6">
    <source>
        <dbReference type="ARBA" id="ARBA00022679"/>
    </source>
</evidence>
<evidence type="ECO:0000256" key="1">
    <source>
        <dbReference type="ARBA" id="ARBA00001933"/>
    </source>
</evidence>
<gene>
    <name evidence="10" type="ORF">DGYR_LOCUS9931</name>
</gene>
<dbReference type="AlphaFoldDB" id="A0A7I8W1L7"/>
<evidence type="ECO:0000256" key="3">
    <source>
        <dbReference type="ARBA" id="ARBA00013053"/>
    </source>
</evidence>
<evidence type="ECO:0000256" key="7">
    <source>
        <dbReference type="ARBA" id="ARBA00022898"/>
    </source>
</evidence>
<dbReference type="PIRSF" id="PIRSF006468">
    <property type="entry name" value="BCAT1"/>
    <property type="match status" value="1"/>
</dbReference>
<dbReference type="InterPro" id="IPR043131">
    <property type="entry name" value="BCAT-like_N"/>
</dbReference>
<dbReference type="PANTHER" id="PTHR11825">
    <property type="entry name" value="SUBGROUP IIII AMINOTRANSFERASE"/>
    <property type="match status" value="1"/>
</dbReference>
<keyword evidence="5" id="KW-0028">Amino-acid biosynthesis</keyword>
<comment type="similarity">
    <text evidence="2">Belongs to the class-IV pyridoxal-phosphate-dependent aminotransferase family.</text>
</comment>
<evidence type="ECO:0000256" key="4">
    <source>
        <dbReference type="ARBA" id="ARBA00022576"/>
    </source>
</evidence>
<dbReference type="Proteomes" id="UP000549394">
    <property type="component" value="Unassembled WGS sequence"/>
</dbReference>
<dbReference type="FunFam" id="3.30.470.10:FF:000002">
    <property type="entry name" value="Branched-chain-amino-acid aminotransferase"/>
    <property type="match status" value="1"/>
</dbReference>
<comment type="caution">
    <text evidence="10">The sequence shown here is derived from an EMBL/GenBank/DDBJ whole genome shotgun (WGS) entry which is preliminary data.</text>
</comment>
<dbReference type="Gene3D" id="3.20.10.10">
    <property type="entry name" value="D-amino Acid Aminotransferase, subunit A, domain 2"/>
    <property type="match status" value="1"/>
</dbReference>
<dbReference type="InterPro" id="IPR043132">
    <property type="entry name" value="BCAT-like_C"/>
</dbReference>